<evidence type="ECO:0000313" key="1">
    <source>
        <dbReference type="EMBL" id="SAL89014.1"/>
    </source>
</evidence>
<comment type="caution">
    <text evidence="1">The sequence shown here is derived from an EMBL/GenBank/DDBJ whole genome shotgun (WGS) entry which is preliminary data.</text>
</comment>
<keyword evidence="2" id="KW-1185">Reference proteome</keyword>
<evidence type="ECO:0000313" key="2">
    <source>
        <dbReference type="Proteomes" id="UP000055019"/>
    </source>
</evidence>
<gene>
    <name evidence="1" type="ORF">AWB74_08862</name>
</gene>
<protein>
    <submittedName>
        <fullName evidence="1">Uncharacterized protein</fullName>
    </submittedName>
</protein>
<organism evidence="1 2">
    <name type="scientific">Caballeronia arvi</name>
    <dbReference type="NCBI Taxonomy" id="1777135"/>
    <lineage>
        <taxon>Bacteria</taxon>
        <taxon>Pseudomonadati</taxon>
        <taxon>Pseudomonadota</taxon>
        <taxon>Betaproteobacteria</taxon>
        <taxon>Burkholderiales</taxon>
        <taxon>Burkholderiaceae</taxon>
        <taxon>Caballeronia</taxon>
    </lineage>
</organism>
<reference evidence="1" key="1">
    <citation type="submission" date="2016-01" db="EMBL/GenBank/DDBJ databases">
        <authorList>
            <person name="Peeters C."/>
        </authorList>
    </citation>
    <scope>NUCLEOTIDE SEQUENCE [LARGE SCALE GENOMIC DNA]</scope>
    <source>
        <strain evidence="1">LMG 29317</strain>
    </source>
</reference>
<name>A0A158L6E9_9BURK</name>
<sequence>MGQLAIGEYVPIDECAAAESRLTRVRARRSNAVVHGDTLLGKKALHTYEVLRKIAAAHMLEHADARHAVEAASDFAIVLQPDFDAIG</sequence>
<proteinExistence type="predicted"/>
<dbReference type="AlphaFoldDB" id="A0A158L6E9"/>
<accession>A0A158L6E9</accession>
<dbReference type="Proteomes" id="UP000055019">
    <property type="component" value="Unassembled WGS sequence"/>
</dbReference>
<dbReference type="EMBL" id="FCOM02000266">
    <property type="protein sequence ID" value="SAL89014.1"/>
    <property type="molecule type" value="Genomic_DNA"/>
</dbReference>